<accession>A0A0S3K6X0</accession>
<reference evidence="1 3" key="2">
    <citation type="submission" date="2015-12" db="EMBL/GenBank/DDBJ databases">
        <authorList>
            <person name="Lauer A."/>
            <person name="Humrighouse B."/>
            <person name="Loparev V."/>
            <person name="Shewmaker P.L."/>
            <person name="Whitney A.M."/>
            <person name="McLaughlin R.W."/>
        </authorList>
    </citation>
    <scope>NUCLEOTIDE SEQUENCE [LARGE SCALE GENOMIC DNA]</scope>
    <source>
        <strain evidence="1 3">LMG 23085</strain>
    </source>
</reference>
<dbReference type="OrthoDB" id="2941833at2"/>
<dbReference type="Proteomes" id="UP000183039">
    <property type="component" value="Unassembled WGS sequence"/>
</dbReference>
<proteinExistence type="predicted"/>
<evidence type="ECO:0000313" key="1">
    <source>
        <dbReference type="EMBL" id="ALR99969.1"/>
    </source>
</evidence>
<reference evidence="2 4" key="1">
    <citation type="submission" date="2014-12" db="EMBL/GenBank/DDBJ databases">
        <title>Draft genome sequences of 29 type strains of Enterococci.</title>
        <authorList>
            <person name="Zhong Z."/>
            <person name="Sun Z."/>
            <person name="Liu W."/>
            <person name="Zhang W."/>
            <person name="Zhang H."/>
        </authorList>
    </citation>
    <scope>NUCLEOTIDE SEQUENCE [LARGE SCALE GENOMIC DNA]</scope>
    <source>
        <strain evidence="2 4">DSM 22801</strain>
    </source>
</reference>
<sequence length="324" mass="37721">MKISIITLMRNVDVDDTIILEKYQTEIRKVSDNPKWLEEIIPEKMTNEFGSLTLESMKNNCIAYTEISHWTLGEHDLSNASYTINRFFENLLHCLWLINDNAAYIECSYAFIKDGNVATLCKNSGRRNMTDSRGEIVDCILTNDRIDTAITFKEQQGKFITKEIQKSKKRVYKGFAMFNDPTGKNYPKLNRFEKANRFLYEARTTDFLASKLSNYMSIFETLFVTGKTEISKQIKNKVPVFLKINSSSVKISKSQLNKSYDIRSEYVHGSLVKTENEIQKQCILIDAVIREVFTIILNNDIYHEMVFMKDDELGKFLEKIIKYE</sequence>
<evidence type="ECO:0000313" key="3">
    <source>
        <dbReference type="Proteomes" id="UP000065511"/>
    </source>
</evidence>
<dbReference type="Proteomes" id="UP000065511">
    <property type="component" value="Chromosome"/>
</dbReference>
<dbReference type="RefSeq" id="WP_071876721.1">
    <property type="nucleotide sequence ID" value="NZ_JXLC01000004.1"/>
</dbReference>
<keyword evidence="3" id="KW-1185">Reference proteome</keyword>
<organism evidence="2 4">
    <name type="scientific">Enterococcus silesiacus</name>
    <dbReference type="NCBI Taxonomy" id="332949"/>
    <lineage>
        <taxon>Bacteria</taxon>
        <taxon>Bacillati</taxon>
        <taxon>Bacillota</taxon>
        <taxon>Bacilli</taxon>
        <taxon>Lactobacillales</taxon>
        <taxon>Enterococcaceae</taxon>
        <taxon>Enterococcus</taxon>
    </lineage>
</organism>
<dbReference type="KEGG" id="ess:ATZ33_00800"/>
<dbReference type="EMBL" id="CP013614">
    <property type="protein sequence ID" value="ALR99969.1"/>
    <property type="molecule type" value="Genomic_DNA"/>
</dbReference>
<gene>
    <name evidence="1" type="ORF">ATZ33_00800</name>
    <name evidence="2" type="ORF">RV15_GL002667</name>
</gene>
<dbReference type="AlphaFoldDB" id="A0A0S3K6X0"/>
<dbReference type="EMBL" id="JXLC01000004">
    <property type="protein sequence ID" value="OJG92722.1"/>
    <property type="molecule type" value="Genomic_DNA"/>
</dbReference>
<name>A0A0S3K6X0_9ENTE</name>
<evidence type="ECO:0000313" key="2">
    <source>
        <dbReference type="EMBL" id="OJG92722.1"/>
    </source>
</evidence>
<evidence type="ECO:0000313" key="4">
    <source>
        <dbReference type="Proteomes" id="UP000183039"/>
    </source>
</evidence>
<protein>
    <submittedName>
        <fullName evidence="2">Uncharacterized protein</fullName>
    </submittedName>
</protein>